<evidence type="ECO:0000313" key="1">
    <source>
        <dbReference type="EMBL" id="GGK53501.1"/>
    </source>
</evidence>
<proteinExistence type="predicted"/>
<name>A0A917VA45_9NOCA</name>
<protein>
    <submittedName>
        <fullName evidence="1">Uncharacterized protein</fullName>
    </submittedName>
</protein>
<sequence>MVTPAVGGDWMLATRPLVLMPRPAGRCLLATRLLAVMPESEWLDAAW</sequence>
<organism evidence="1 2">
    <name type="scientific">Nocardia camponoti</name>
    <dbReference type="NCBI Taxonomy" id="1616106"/>
    <lineage>
        <taxon>Bacteria</taxon>
        <taxon>Bacillati</taxon>
        <taxon>Actinomycetota</taxon>
        <taxon>Actinomycetes</taxon>
        <taxon>Mycobacteriales</taxon>
        <taxon>Nocardiaceae</taxon>
        <taxon>Nocardia</taxon>
    </lineage>
</organism>
<keyword evidence="2" id="KW-1185">Reference proteome</keyword>
<accession>A0A917VA45</accession>
<comment type="caution">
    <text evidence="1">The sequence shown here is derived from an EMBL/GenBank/DDBJ whole genome shotgun (WGS) entry which is preliminary data.</text>
</comment>
<evidence type="ECO:0000313" key="2">
    <source>
        <dbReference type="Proteomes" id="UP000612956"/>
    </source>
</evidence>
<reference evidence="1" key="2">
    <citation type="submission" date="2020-09" db="EMBL/GenBank/DDBJ databases">
        <authorList>
            <person name="Sun Q."/>
            <person name="Zhou Y."/>
        </authorList>
    </citation>
    <scope>NUCLEOTIDE SEQUENCE</scope>
    <source>
        <strain evidence="1">CGMCC 4.7278</strain>
    </source>
</reference>
<dbReference type="EMBL" id="BMMW01000002">
    <property type="protein sequence ID" value="GGK53501.1"/>
    <property type="molecule type" value="Genomic_DNA"/>
</dbReference>
<reference evidence="1" key="1">
    <citation type="journal article" date="2014" name="Int. J. Syst. Evol. Microbiol.">
        <title>Complete genome sequence of Corynebacterium casei LMG S-19264T (=DSM 44701T), isolated from a smear-ripened cheese.</title>
        <authorList>
            <consortium name="US DOE Joint Genome Institute (JGI-PGF)"/>
            <person name="Walter F."/>
            <person name="Albersmeier A."/>
            <person name="Kalinowski J."/>
            <person name="Ruckert C."/>
        </authorList>
    </citation>
    <scope>NUCLEOTIDE SEQUENCE</scope>
    <source>
        <strain evidence="1">CGMCC 4.7278</strain>
    </source>
</reference>
<dbReference type="AlphaFoldDB" id="A0A917VA45"/>
<gene>
    <name evidence="1" type="ORF">GCM10011591_26660</name>
</gene>
<dbReference type="Proteomes" id="UP000612956">
    <property type="component" value="Unassembled WGS sequence"/>
</dbReference>